<feature type="binding site" evidence="8">
    <location>
        <position position="186"/>
    </location>
    <ligand>
        <name>substrate</name>
    </ligand>
</feature>
<dbReference type="GO" id="GO:0005737">
    <property type="term" value="C:cytoplasm"/>
    <property type="evidence" value="ECO:0007669"/>
    <property type="project" value="UniProtKB-SubCell"/>
</dbReference>
<evidence type="ECO:0000256" key="1">
    <source>
        <dbReference type="ARBA" id="ARBA00022490"/>
    </source>
</evidence>
<dbReference type="NCBIfam" id="TIGR03723">
    <property type="entry name" value="T6A_TsaD_YgjD"/>
    <property type="match status" value="1"/>
</dbReference>
<comment type="subcellular location">
    <subcellularLocation>
        <location evidence="8">Cytoplasm</location>
    </subcellularLocation>
</comment>
<keyword evidence="3 8" id="KW-0819">tRNA processing</keyword>
<dbReference type="Proteomes" id="UP000886887">
    <property type="component" value="Unassembled WGS sequence"/>
</dbReference>
<dbReference type="InterPro" id="IPR000905">
    <property type="entry name" value="Gcp-like_dom"/>
</dbReference>
<dbReference type="EMBL" id="DVFJ01000020">
    <property type="protein sequence ID" value="HIQ71847.1"/>
    <property type="molecule type" value="Genomic_DNA"/>
</dbReference>
<feature type="binding site" evidence="8">
    <location>
        <position position="320"/>
    </location>
    <ligand>
        <name>Fe cation</name>
        <dbReference type="ChEBI" id="CHEBI:24875"/>
    </ligand>
</feature>
<evidence type="ECO:0000313" key="10">
    <source>
        <dbReference type="EMBL" id="HIQ71847.1"/>
    </source>
</evidence>
<dbReference type="PANTHER" id="PTHR11735">
    <property type="entry name" value="TRNA N6-ADENOSINE THREONYLCARBAMOYLTRANSFERASE"/>
    <property type="match status" value="1"/>
</dbReference>
<evidence type="ECO:0000256" key="2">
    <source>
        <dbReference type="ARBA" id="ARBA00022679"/>
    </source>
</evidence>
<dbReference type="PRINTS" id="PR00789">
    <property type="entry name" value="OSIALOPTASE"/>
</dbReference>
<keyword evidence="4 8" id="KW-0479">Metal-binding</keyword>
<reference evidence="10" key="1">
    <citation type="submission" date="2020-10" db="EMBL/GenBank/DDBJ databases">
        <authorList>
            <person name="Gilroy R."/>
        </authorList>
    </citation>
    <scope>NUCLEOTIDE SEQUENCE</scope>
    <source>
        <strain evidence="10">ChiSxjej2B14-6234</strain>
    </source>
</reference>
<keyword evidence="1 8" id="KW-0963">Cytoplasm</keyword>
<dbReference type="InterPro" id="IPR043129">
    <property type="entry name" value="ATPase_NBD"/>
</dbReference>
<evidence type="ECO:0000259" key="9">
    <source>
        <dbReference type="Pfam" id="PF00814"/>
    </source>
</evidence>
<feature type="binding site" evidence="8">
    <location>
        <position position="203"/>
    </location>
    <ligand>
        <name>substrate</name>
    </ligand>
</feature>
<dbReference type="AlphaFoldDB" id="A0A9D0Z9X5"/>
<feature type="binding site" evidence="8">
    <location>
        <position position="134"/>
    </location>
    <ligand>
        <name>Fe cation</name>
        <dbReference type="ChEBI" id="CHEBI:24875"/>
    </ligand>
</feature>
<comment type="cofactor">
    <cofactor evidence="8">
        <name>Fe(2+)</name>
        <dbReference type="ChEBI" id="CHEBI:29033"/>
    </cofactor>
    <text evidence="8">Binds 1 Fe(2+) ion per subunit.</text>
</comment>
<evidence type="ECO:0000256" key="8">
    <source>
        <dbReference type="HAMAP-Rule" id="MF_01445"/>
    </source>
</evidence>
<dbReference type="PANTHER" id="PTHR11735:SF6">
    <property type="entry name" value="TRNA N6-ADENOSINE THREONYLCARBAMOYLTRANSFERASE, MITOCHONDRIAL"/>
    <property type="match status" value="1"/>
</dbReference>
<feature type="binding site" evidence="8">
    <location>
        <position position="130"/>
    </location>
    <ligand>
        <name>Fe cation</name>
        <dbReference type="ChEBI" id="CHEBI:24875"/>
    </ligand>
</feature>
<dbReference type="InterPro" id="IPR022450">
    <property type="entry name" value="TsaD"/>
</dbReference>
<feature type="binding site" evidence="8">
    <location>
        <position position="199"/>
    </location>
    <ligand>
        <name>substrate</name>
    </ligand>
</feature>
<dbReference type="HAMAP" id="MF_01445">
    <property type="entry name" value="TsaD"/>
    <property type="match status" value="1"/>
</dbReference>
<dbReference type="GO" id="GO:0005506">
    <property type="term" value="F:iron ion binding"/>
    <property type="evidence" value="ECO:0007669"/>
    <property type="project" value="UniProtKB-UniRule"/>
</dbReference>
<dbReference type="Pfam" id="PF00814">
    <property type="entry name" value="TsaD"/>
    <property type="match status" value="1"/>
</dbReference>
<proteinExistence type="inferred from homology"/>
<feature type="binding site" evidence="8">
    <location>
        <begin position="153"/>
        <end position="157"/>
    </location>
    <ligand>
        <name>substrate</name>
    </ligand>
</feature>
<dbReference type="SUPFAM" id="SSF53067">
    <property type="entry name" value="Actin-like ATPase domain"/>
    <property type="match status" value="2"/>
</dbReference>
<keyword evidence="2 8" id="KW-0808">Transferase</keyword>
<dbReference type="NCBIfam" id="TIGR00329">
    <property type="entry name" value="gcp_kae1"/>
    <property type="match status" value="1"/>
</dbReference>
<comment type="caution">
    <text evidence="10">The sequence shown here is derived from an EMBL/GenBank/DDBJ whole genome shotgun (WGS) entry which is preliminary data.</text>
</comment>
<name>A0A9D0Z9X5_9FIRM</name>
<sequence length="352" mass="36889">MNYEQRARERADALRAAGHATILAIESSCDETAAAVVRDGREVVSSVIASQIALHAIYGGVVPEIASRKHVESVDPVVDQALTQAGMRLQDVDAVAVTYGPGLVGALLVGVSAAKALAFAADKPLIPVNHIEGHVSANYIAHPDLRPPFVCLVASGGHSHIVRVEDYGVYTLLGQTQDDAAGEAFDKAARVLGLPYPGGPLLDRLSHEGDPNALPLPHVATKGRYDYSFSGLKTALINQVHKLRQAGRDIPAADIAASFQHAVVEELAEKAILAARDTGARTLALAGGVAANSGLRATLSARCQKAGIDLRMPPPVLCTDNAAMIGSAAYYRLMRGELATLSLNAEPSLKLV</sequence>
<evidence type="ECO:0000313" key="11">
    <source>
        <dbReference type="Proteomes" id="UP000886887"/>
    </source>
</evidence>
<evidence type="ECO:0000256" key="7">
    <source>
        <dbReference type="ARBA" id="ARBA00048117"/>
    </source>
</evidence>
<evidence type="ECO:0000256" key="5">
    <source>
        <dbReference type="ARBA" id="ARBA00023004"/>
    </source>
</evidence>
<dbReference type="InterPro" id="IPR017861">
    <property type="entry name" value="KAE1/TsaD"/>
</dbReference>
<feature type="domain" description="Gcp-like" evidence="9">
    <location>
        <begin position="42"/>
        <end position="326"/>
    </location>
</feature>
<evidence type="ECO:0000256" key="4">
    <source>
        <dbReference type="ARBA" id="ARBA00022723"/>
    </source>
</evidence>
<reference evidence="10" key="2">
    <citation type="journal article" date="2021" name="PeerJ">
        <title>Extensive microbial diversity within the chicken gut microbiome revealed by metagenomics and culture.</title>
        <authorList>
            <person name="Gilroy R."/>
            <person name="Ravi A."/>
            <person name="Getino M."/>
            <person name="Pursley I."/>
            <person name="Horton D.L."/>
            <person name="Alikhan N.F."/>
            <person name="Baker D."/>
            <person name="Gharbi K."/>
            <person name="Hall N."/>
            <person name="Watson M."/>
            <person name="Adriaenssens E.M."/>
            <person name="Foster-Nyarko E."/>
            <person name="Jarju S."/>
            <person name="Secka A."/>
            <person name="Antonio M."/>
            <person name="Oren A."/>
            <person name="Chaudhuri R.R."/>
            <person name="La Ragione R."/>
            <person name="Hildebrand F."/>
            <person name="Pallen M.J."/>
        </authorList>
    </citation>
    <scope>NUCLEOTIDE SEQUENCE</scope>
    <source>
        <strain evidence="10">ChiSxjej2B14-6234</strain>
    </source>
</reference>
<dbReference type="FunFam" id="3.30.420.40:FF:000040">
    <property type="entry name" value="tRNA N6-adenosine threonylcarbamoyltransferase"/>
    <property type="match status" value="1"/>
</dbReference>
<evidence type="ECO:0000256" key="3">
    <source>
        <dbReference type="ARBA" id="ARBA00022694"/>
    </source>
</evidence>
<dbReference type="Gene3D" id="3.30.420.40">
    <property type="match status" value="2"/>
</dbReference>
<dbReference type="CDD" id="cd24133">
    <property type="entry name" value="ASKHA_NBD_TsaD_bac"/>
    <property type="match status" value="1"/>
</dbReference>
<keyword evidence="5 8" id="KW-0408">Iron</keyword>
<dbReference type="FunFam" id="3.30.420.40:FF:000012">
    <property type="entry name" value="tRNA N6-adenosine threonylcarbamoyltransferase"/>
    <property type="match status" value="1"/>
</dbReference>
<comment type="catalytic activity">
    <reaction evidence="7 8">
        <text>L-threonylcarbamoyladenylate + adenosine(37) in tRNA = N(6)-L-threonylcarbamoyladenosine(37) in tRNA + AMP + H(+)</text>
        <dbReference type="Rhea" id="RHEA:37059"/>
        <dbReference type="Rhea" id="RHEA-COMP:10162"/>
        <dbReference type="Rhea" id="RHEA-COMP:10163"/>
        <dbReference type="ChEBI" id="CHEBI:15378"/>
        <dbReference type="ChEBI" id="CHEBI:73682"/>
        <dbReference type="ChEBI" id="CHEBI:74411"/>
        <dbReference type="ChEBI" id="CHEBI:74418"/>
        <dbReference type="ChEBI" id="CHEBI:456215"/>
        <dbReference type="EC" id="2.3.1.234"/>
    </reaction>
</comment>
<evidence type="ECO:0000256" key="6">
    <source>
        <dbReference type="ARBA" id="ARBA00023315"/>
    </source>
</evidence>
<comment type="function">
    <text evidence="8">Required for the formation of a threonylcarbamoyl group on adenosine at position 37 (t(6)A37) in tRNAs that read codons beginning with adenine. Is involved in the transfer of the threonylcarbamoyl moiety of threonylcarbamoyl-AMP (TC-AMP) to the N6 group of A37, together with TsaE and TsaB. TsaD likely plays a direct catalytic role in this reaction.</text>
</comment>
<feature type="binding site" evidence="8">
    <location>
        <position position="292"/>
    </location>
    <ligand>
        <name>substrate</name>
    </ligand>
</feature>
<keyword evidence="6 8" id="KW-0012">Acyltransferase</keyword>
<accession>A0A9D0Z9X5</accession>
<organism evidence="10 11">
    <name type="scientific">Candidatus Onthenecus intestinigallinarum</name>
    <dbReference type="NCBI Taxonomy" id="2840875"/>
    <lineage>
        <taxon>Bacteria</taxon>
        <taxon>Bacillati</taxon>
        <taxon>Bacillota</taxon>
        <taxon>Clostridia</taxon>
        <taxon>Eubacteriales</taxon>
        <taxon>Candidatus Onthenecus</taxon>
    </lineage>
</organism>
<dbReference type="GO" id="GO:0002949">
    <property type="term" value="P:tRNA threonylcarbamoyladenosine modification"/>
    <property type="evidence" value="ECO:0007669"/>
    <property type="project" value="UniProtKB-UniRule"/>
</dbReference>
<protein>
    <recommendedName>
        <fullName evidence="8">tRNA N6-adenosine threonylcarbamoyltransferase</fullName>
        <ecNumber evidence="8">2.3.1.234</ecNumber>
    </recommendedName>
    <alternativeName>
        <fullName evidence="8">N6-L-threonylcarbamoyladenine synthase</fullName>
        <shortName evidence="8">t(6)A synthase</shortName>
    </alternativeName>
    <alternativeName>
        <fullName evidence="8">t(6)A37 threonylcarbamoyladenosine biosynthesis protein TsaD</fullName>
    </alternativeName>
    <alternativeName>
        <fullName evidence="8">tRNA threonylcarbamoyladenosine biosynthesis protein TsaD</fullName>
    </alternativeName>
</protein>
<gene>
    <name evidence="8 10" type="primary">tsaD</name>
    <name evidence="10" type="ORF">IAB73_06555</name>
</gene>
<dbReference type="EC" id="2.3.1.234" evidence="8"/>
<comment type="similarity">
    <text evidence="8">Belongs to the KAE1 / TsaD family.</text>
</comment>
<dbReference type="GO" id="GO:0061711">
    <property type="term" value="F:tRNA N(6)-L-threonylcarbamoyladenine synthase activity"/>
    <property type="evidence" value="ECO:0007669"/>
    <property type="project" value="UniProtKB-EC"/>
</dbReference>